<evidence type="ECO:0000313" key="2">
    <source>
        <dbReference type="EMBL" id="AKQ03203.1"/>
    </source>
</evidence>
<sequence>MKSARKTSFGIVQLLPLIVVAIFVLAGLTAYSTKNHGIGANLSVLKSDSEEDSTDNSGPGSSGSDSSDDSQDQDEDEAEVENEVEDEDEDLAEEEEELEVESGSEAAKVKIKIKVKRVENRFVFMTREIEAETDFPLSVNPTTNELVVTTPSGERVVTILPDQAVANMLANNIFNRQRNVNIVFENGTVIYRISGDRDEKLLGIFNVVIPTTAVVSADTGQLVTQEQPFFFRFLDLLSV</sequence>
<feature type="compositionally biased region" description="Acidic residues" evidence="1">
    <location>
        <begin position="66"/>
        <end position="102"/>
    </location>
</feature>
<organism evidence="2">
    <name type="scientific">uncultured Microgenomates bacterium Rifle_16ft_4_minimus_37906</name>
    <dbReference type="NCBI Taxonomy" id="1665116"/>
    <lineage>
        <taxon>Bacteria</taxon>
        <taxon>Candidatus Microgenomatota</taxon>
        <taxon>environmental samples</taxon>
    </lineage>
</organism>
<dbReference type="EMBL" id="KT007009">
    <property type="protein sequence ID" value="AKQ03203.1"/>
    <property type="molecule type" value="Genomic_DNA"/>
</dbReference>
<feature type="compositionally biased region" description="Low complexity" evidence="1">
    <location>
        <begin position="55"/>
        <end position="65"/>
    </location>
</feature>
<accession>A0A0H4T629</accession>
<name>A0A0H4T629_9BACT</name>
<proteinExistence type="predicted"/>
<protein>
    <submittedName>
        <fullName evidence="2">Uncharacterized protein</fullName>
    </submittedName>
</protein>
<evidence type="ECO:0000256" key="1">
    <source>
        <dbReference type="SAM" id="MobiDB-lite"/>
    </source>
</evidence>
<reference evidence="2" key="1">
    <citation type="journal article" date="2015" name="ISME J.">
        <title>Aquifer environment selects for microbial species cohorts in sediment and groundwater.</title>
        <authorList>
            <person name="Hug L.A."/>
            <person name="Thomas B.C."/>
            <person name="Brown C.T."/>
            <person name="Frischkorn K.R."/>
            <person name="Williams K.H."/>
            <person name="Tringe S.G."/>
            <person name="Banfield J.F."/>
        </authorList>
    </citation>
    <scope>NUCLEOTIDE SEQUENCE</scope>
</reference>
<dbReference type="AlphaFoldDB" id="A0A0H4T629"/>
<feature type="region of interest" description="Disordered" evidence="1">
    <location>
        <begin position="48"/>
        <end position="103"/>
    </location>
</feature>